<dbReference type="InterPro" id="IPR019141">
    <property type="entry name" value="DUF2045"/>
</dbReference>
<dbReference type="AlphaFoldDB" id="A0A016UBJ7"/>
<accession>A0A016UBJ7</accession>
<feature type="compositionally biased region" description="Polar residues" evidence="1">
    <location>
        <begin position="1"/>
        <end position="23"/>
    </location>
</feature>
<evidence type="ECO:0000256" key="1">
    <source>
        <dbReference type="SAM" id="MobiDB-lite"/>
    </source>
</evidence>
<organism evidence="2 3">
    <name type="scientific">Ancylostoma ceylanicum</name>
    <dbReference type="NCBI Taxonomy" id="53326"/>
    <lineage>
        <taxon>Eukaryota</taxon>
        <taxon>Metazoa</taxon>
        <taxon>Ecdysozoa</taxon>
        <taxon>Nematoda</taxon>
        <taxon>Chromadorea</taxon>
        <taxon>Rhabditida</taxon>
        <taxon>Rhabditina</taxon>
        <taxon>Rhabditomorpha</taxon>
        <taxon>Strongyloidea</taxon>
        <taxon>Ancylostomatidae</taxon>
        <taxon>Ancylostomatinae</taxon>
        <taxon>Ancylostoma</taxon>
    </lineage>
</organism>
<name>A0A016UBJ7_9BILA</name>
<dbReference type="PANTHER" id="PTHR21477">
    <property type="entry name" value="ZGC:172139"/>
    <property type="match status" value="1"/>
</dbReference>
<protein>
    <submittedName>
        <fullName evidence="2">Uncharacterized protein</fullName>
    </submittedName>
</protein>
<reference evidence="3" key="1">
    <citation type="journal article" date="2015" name="Nat. Genet.">
        <title>The genome and transcriptome of the zoonotic hookworm Ancylostoma ceylanicum identify infection-specific gene families.</title>
        <authorList>
            <person name="Schwarz E.M."/>
            <person name="Hu Y."/>
            <person name="Antoshechkin I."/>
            <person name="Miller M.M."/>
            <person name="Sternberg P.W."/>
            <person name="Aroian R.V."/>
        </authorList>
    </citation>
    <scope>NUCLEOTIDE SEQUENCE</scope>
    <source>
        <strain evidence="3">HY135</strain>
    </source>
</reference>
<evidence type="ECO:0000313" key="2">
    <source>
        <dbReference type="EMBL" id="EYC12321.1"/>
    </source>
</evidence>
<keyword evidence="3" id="KW-1185">Reference proteome</keyword>
<dbReference type="Proteomes" id="UP000024635">
    <property type="component" value="Unassembled WGS sequence"/>
</dbReference>
<evidence type="ECO:0000313" key="3">
    <source>
        <dbReference type="Proteomes" id="UP000024635"/>
    </source>
</evidence>
<proteinExistence type="predicted"/>
<sequence length="538" mass="60775">MSTMSPPSESKSETQINPTSNMAAFSPESDLDLKFLRQIDARTALRANENDIIQFSTWQSAQFCAADIGKECGYGADDVHLSLEPLMLSNPTIRDLVIPKNCVLEGETSVAKSLNAPNGNSSAGCKCVGELINRIVELRRASTSQDGDYSVVNNNEVEWAKLFMEFILGTAFCQGRTCQAHSDDMIWYVHVSKMNSSFYLGHSQTSLVQVFRRSSRNQPVPCDQMYNWEETVCLNLVLQQLDFFVTCAVCTKTSPQNLQIIRKNCQKVYPSPSRRRMDSKGSSEEITYPKLYFAIDGFEEVFQDIVVRDGECVCVELVARDRQKTREAVVFLGSIRYDILKQVYDAKASSTWHWAQNLMKQGGRRQEFVGMRGPHKKGYAEMAVARVFNCGYETPVTENNMDFLELANMGYSLNHRRMSETNIVGPIFSRPVPTSDRQTSVGRRWQSEADTVNQYPEVEGNNIGDDIDEGILTRLWSVRGFGQAWHWLREKKRAECTPLNAYLTYVTLSWSSILQVSIVSDDSSPSFAQELDLQGVLH</sequence>
<dbReference type="OrthoDB" id="1906921at2759"/>
<dbReference type="Pfam" id="PF09741">
    <property type="entry name" value="DUF2045"/>
    <property type="match status" value="1"/>
</dbReference>
<gene>
    <name evidence="2" type="primary">Acey_s0048.g1726</name>
    <name evidence="2" type="synonym">Acey-C16E9.2</name>
    <name evidence="2" type="ORF">Y032_0048g1726</name>
</gene>
<comment type="caution">
    <text evidence="2">The sequence shown here is derived from an EMBL/GenBank/DDBJ whole genome shotgun (WGS) entry which is preliminary data.</text>
</comment>
<dbReference type="PANTHER" id="PTHR21477:SF13">
    <property type="entry name" value="KIAA0930"/>
    <property type="match status" value="1"/>
</dbReference>
<dbReference type="STRING" id="53326.A0A016UBJ7"/>
<dbReference type="EMBL" id="JARK01001384">
    <property type="protein sequence ID" value="EYC12321.1"/>
    <property type="molecule type" value="Genomic_DNA"/>
</dbReference>
<feature type="region of interest" description="Disordered" evidence="1">
    <location>
        <begin position="1"/>
        <end position="25"/>
    </location>
</feature>